<dbReference type="EMBL" id="CACSLK010021934">
    <property type="protein sequence ID" value="CAA0822000.1"/>
    <property type="molecule type" value="Genomic_DNA"/>
</dbReference>
<dbReference type="Proteomes" id="UP001153555">
    <property type="component" value="Unassembled WGS sequence"/>
</dbReference>
<gene>
    <name evidence="2" type="ORF">SHERM_19615</name>
</gene>
<keyword evidence="3" id="KW-1185">Reference proteome</keyword>
<dbReference type="OrthoDB" id="911245at2759"/>
<dbReference type="InterPro" id="IPR050232">
    <property type="entry name" value="FBL13/AtMIF1-like"/>
</dbReference>
<dbReference type="PANTHER" id="PTHR31900:SF29">
    <property type="entry name" value="FBD-LIKE DOMAIN FAMILY PROTEIN"/>
    <property type="match status" value="1"/>
</dbReference>
<dbReference type="Gene3D" id="3.80.10.10">
    <property type="entry name" value="Ribonuclease Inhibitor"/>
    <property type="match status" value="1"/>
</dbReference>
<organism evidence="2 3">
    <name type="scientific">Striga hermonthica</name>
    <name type="common">Purple witchweed</name>
    <name type="synonym">Buchnera hermonthica</name>
    <dbReference type="NCBI Taxonomy" id="68872"/>
    <lineage>
        <taxon>Eukaryota</taxon>
        <taxon>Viridiplantae</taxon>
        <taxon>Streptophyta</taxon>
        <taxon>Embryophyta</taxon>
        <taxon>Tracheophyta</taxon>
        <taxon>Spermatophyta</taxon>
        <taxon>Magnoliopsida</taxon>
        <taxon>eudicotyledons</taxon>
        <taxon>Gunneridae</taxon>
        <taxon>Pentapetalae</taxon>
        <taxon>asterids</taxon>
        <taxon>lamiids</taxon>
        <taxon>Lamiales</taxon>
        <taxon>Orobanchaceae</taxon>
        <taxon>Buchnereae</taxon>
        <taxon>Striga</taxon>
    </lineage>
</organism>
<dbReference type="InterPro" id="IPR055411">
    <property type="entry name" value="LRR_FXL15/At3g58940/PEG3-like"/>
</dbReference>
<evidence type="ECO:0000313" key="3">
    <source>
        <dbReference type="Proteomes" id="UP001153555"/>
    </source>
</evidence>
<sequence>MMARRRRGEFFFAEPIIHRIQYFLNGKEAAQTTVLSKSWRQAWLNRPNLDFDICYFSSVDKFLKLMGKAIQRYEESNLNIESFSLTMDMLNNSCENLIIKALGMGVPRLSLQLSAAPSCSVVPAEVFGCKDLVKLSLTGGKIALAPEHQVHLPRLKSLSLSCVRLESDEVISGLLSGCSLLEKLSLALLFDVTISILPNLPKLRHLELRHLTINTSFLGDLSCKFPLLRELSIHHCSFQGDYLLISCPTIECLNITNRFAKTASVEFDVPSIRKFKFRSWENLPSSLTFKSTSFREWESHLSITSHCCVGNLGVIGLNKLLTSLGQSKIHLRIEVVDIHSFNYDVWEFNGLKLHKVEELTIDGMHSNILSLTSFALFNGLFRLCRPKFITQQNKTPSPSDFLFKMFLRHGINHECSARSLCMYALRHLEEVRAQIFDLDVDTWRFIPMDTWDALKDQKKIRFQLMWRDESQQVN</sequence>
<accession>A0A9N7RBY8</accession>
<dbReference type="PANTHER" id="PTHR31900">
    <property type="entry name" value="F-BOX/RNI SUPERFAMILY PROTEIN-RELATED"/>
    <property type="match status" value="1"/>
</dbReference>
<proteinExistence type="predicted"/>
<dbReference type="InterPro" id="IPR032675">
    <property type="entry name" value="LRR_dom_sf"/>
</dbReference>
<evidence type="ECO:0000259" key="1">
    <source>
        <dbReference type="Pfam" id="PF24758"/>
    </source>
</evidence>
<protein>
    <submittedName>
        <fullName evidence="2">F-box protein</fullName>
    </submittedName>
</protein>
<name>A0A9N7RBY8_STRHE</name>
<evidence type="ECO:0000313" key="2">
    <source>
        <dbReference type="EMBL" id="CAA0822000.1"/>
    </source>
</evidence>
<reference evidence="2" key="1">
    <citation type="submission" date="2019-12" db="EMBL/GenBank/DDBJ databases">
        <authorList>
            <person name="Scholes J."/>
        </authorList>
    </citation>
    <scope>NUCLEOTIDE SEQUENCE</scope>
</reference>
<dbReference type="Pfam" id="PF24758">
    <property type="entry name" value="LRR_At5g56370"/>
    <property type="match status" value="1"/>
</dbReference>
<dbReference type="SUPFAM" id="SSF52047">
    <property type="entry name" value="RNI-like"/>
    <property type="match status" value="1"/>
</dbReference>
<feature type="domain" description="F-box/LRR-repeat protein 15/At3g58940/PEG3-like LRR" evidence="1">
    <location>
        <begin position="105"/>
        <end position="187"/>
    </location>
</feature>
<comment type="caution">
    <text evidence="2">The sequence shown here is derived from an EMBL/GenBank/DDBJ whole genome shotgun (WGS) entry which is preliminary data.</text>
</comment>
<dbReference type="AlphaFoldDB" id="A0A9N7RBY8"/>